<feature type="transmembrane region" description="Helical" evidence="1">
    <location>
        <begin position="36"/>
        <end position="53"/>
    </location>
</feature>
<dbReference type="Proteomes" id="UP000275777">
    <property type="component" value="Chromosome"/>
</dbReference>
<reference evidence="2 3" key="1">
    <citation type="submission" date="2018-12" db="EMBL/GenBank/DDBJ databases">
        <authorList>
            <consortium name="Pathogen Informatics"/>
        </authorList>
    </citation>
    <scope>NUCLEOTIDE SEQUENCE [LARGE SCALE GENOMIC DNA]</scope>
    <source>
        <strain evidence="2 3">NCTC9695</strain>
    </source>
</reference>
<proteinExistence type="predicted"/>
<sequence length="58" mass="6346">MDVVGDDAQPLWVAVSACATASMVVPMLMNSEAWSGMLRAIMSAIWAFSLWNFPLRAK</sequence>
<protein>
    <submittedName>
        <fullName evidence="2">Uncharacterized protein</fullName>
    </submittedName>
</protein>
<keyword evidence="1" id="KW-1133">Transmembrane helix</keyword>
<name>A0A447T4L2_CHRVL</name>
<organism evidence="2 3">
    <name type="scientific">Chromobacterium violaceum</name>
    <dbReference type="NCBI Taxonomy" id="536"/>
    <lineage>
        <taxon>Bacteria</taxon>
        <taxon>Pseudomonadati</taxon>
        <taxon>Pseudomonadota</taxon>
        <taxon>Betaproteobacteria</taxon>
        <taxon>Neisseriales</taxon>
        <taxon>Chromobacteriaceae</taxon>
        <taxon>Chromobacterium</taxon>
    </lineage>
</organism>
<dbReference type="EMBL" id="LR134182">
    <property type="protein sequence ID" value="VEB39764.1"/>
    <property type="molecule type" value="Genomic_DNA"/>
</dbReference>
<keyword evidence="1" id="KW-0472">Membrane</keyword>
<evidence type="ECO:0000313" key="2">
    <source>
        <dbReference type="EMBL" id="VEB39764.1"/>
    </source>
</evidence>
<accession>A0A447T4L2</accession>
<dbReference type="AlphaFoldDB" id="A0A447T4L2"/>
<keyword evidence="1" id="KW-0812">Transmembrane</keyword>
<gene>
    <name evidence="2" type="ORF">NCTC9695_00149</name>
</gene>
<evidence type="ECO:0000256" key="1">
    <source>
        <dbReference type="SAM" id="Phobius"/>
    </source>
</evidence>
<evidence type="ECO:0000313" key="3">
    <source>
        <dbReference type="Proteomes" id="UP000275777"/>
    </source>
</evidence>